<comment type="caution">
    <text evidence="1">The sequence shown here is derived from an EMBL/GenBank/DDBJ whole genome shotgun (WGS) entry which is preliminary data.</text>
</comment>
<organism evidence="1 2">
    <name type="scientific">Cryptolaemus montrouzieri</name>
    <dbReference type="NCBI Taxonomy" id="559131"/>
    <lineage>
        <taxon>Eukaryota</taxon>
        <taxon>Metazoa</taxon>
        <taxon>Ecdysozoa</taxon>
        <taxon>Arthropoda</taxon>
        <taxon>Hexapoda</taxon>
        <taxon>Insecta</taxon>
        <taxon>Pterygota</taxon>
        <taxon>Neoptera</taxon>
        <taxon>Endopterygota</taxon>
        <taxon>Coleoptera</taxon>
        <taxon>Polyphaga</taxon>
        <taxon>Cucujiformia</taxon>
        <taxon>Coccinelloidea</taxon>
        <taxon>Coccinellidae</taxon>
        <taxon>Scymninae</taxon>
        <taxon>Scymnini</taxon>
        <taxon>Cryptolaemus</taxon>
    </lineage>
</organism>
<keyword evidence="2" id="KW-1185">Reference proteome</keyword>
<accession>A0ABD2MQK1</accession>
<dbReference type="PANTHER" id="PTHR46409">
    <property type="entry name" value="HTH PSQ-TYPE DOMAIN-CONTAINING PROTEIN"/>
    <property type="match status" value="1"/>
</dbReference>
<dbReference type="AlphaFoldDB" id="A0ABD2MQK1"/>
<proteinExistence type="predicted"/>
<dbReference type="EMBL" id="JABFTP020000021">
    <property type="protein sequence ID" value="KAL3268668.1"/>
    <property type="molecule type" value="Genomic_DNA"/>
</dbReference>
<feature type="non-terminal residue" evidence="1">
    <location>
        <position position="1"/>
    </location>
</feature>
<dbReference type="PANTHER" id="PTHR46409:SF1">
    <property type="entry name" value="HTH PSQ-TYPE DOMAIN-CONTAINING PROTEIN"/>
    <property type="match status" value="1"/>
</dbReference>
<name>A0ABD2MQK1_9CUCU</name>
<gene>
    <name evidence="1" type="ORF">HHI36_007771</name>
</gene>
<dbReference type="Proteomes" id="UP001516400">
    <property type="component" value="Unassembled WGS sequence"/>
</dbReference>
<evidence type="ECO:0000313" key="1">
    <source>
        <dbReference type="EMBL" id="KAL3268668.1"/>
    </source>
</evidence>
<reference evidence="1 2" key="1">
    <citation type="journal article" date="2021" name="BMC Biol.">
        <title>Horizontally acquired antibacterial genes associated with adaptive radiation of ladybird beetles.</title>
        <authorList>
            <person name="Li H.S."/>
            <person name="Tang X.F."/>
            <person name="Huang Y.H."/>
            <person name="Xu Z.Y."/>
            <person name="Chen M.L."/>
            <person name="Du X.Y."/>
            <person name="Qiu B.Y."/>
            <person name="Chen P.T."/>
            <person name="Zhang W."/>
            <person name="Slipinski A."/>
            <person name="Escalona H.E."/>
            <person name="Waterhouse R.M."/>
            <person name="Zwick A."/>
            <person name="Pang H."/>
        </authorList>
    </citation>
    <scope>NUCLEOTIDE SEQUENCE [LARGE SCALE GENOMIC DNA]</scope>
    <source>
        <strain evidence="1">SYSU2018</strain>
    </source>
</reference>
<evidence type="ECO:0000313" key="2">
    <source>
        <dbReference type="Proteomes" id="UP001516400"/>
    </source>
</evidence>
<sequence>AQEEDNKKDILRLLCHTEAVERLVKTITEAAESLCTKSEREGFIEAKLESRKIIPKFDS</sequence>
<protein>
    <submittedName>
        <fullName evidence="1">Uncharacterized protein</fullName>
    </submittedName>
</protein>